<name>A0ABZ2LEX2_9BACT</name>
<feature type="signal peptide" evidence="2">
    <location>
        <begin position="1"/>
        <end position="20"/>
    </location>
</feature>
<dbReference type="Proteomes" id="UP001374803">
    <property type="component" value="Chromosome"/>
</dbReference>
<sequence length="820" mass="86637">MLAGQMTVFGMLLGSALLVAGPVVGPEVDVGAPERVPRSGDHGLVLSDGTNHLVVFDTRRDPTQYPKAAHLAAARVTGDGRLLDPLGIRIHARDAELFGGAFGAGYYLIAVESYEHGLEVVRVTQDGVVVDTQPIVVLGHGGLEQPDLAPIVTFDGTNFLVIASQRSVSAPWVVAWRIAPSGQVLDANPIVIQPEPNPPGVGGGMVTAAFDGTNHLVLWGLRGIHVRPDGTLVEAQPITFVPDPVGWLQEQTGPNLACDGSGGCFVTWETWEGYRWMAVRGARIPADGTLPDGPSGFVISQLYFGLPIDRRMSPTAHWDGERYNVIWTAHRDHGSELLGAGIGPAAIEVPEHSLFVCSTFDCFEPSFQTTPAGSVLTWKDDGLQAMLVDRNLTPLPESKFNVVWGHEDEAGGSSASNGAGHVVAWNRGGSVLLARTDVDGKLLDDPPLVLSSRGADIALATVGDEALAVWTDRTQDWSGDVLAMRVPASGAPGPVFPIAARHGSDVTNYEISPFVAASGDGYLVAWREGGSDSLRVRVARVAHDGTVKDPDGILLPGEGSSHWSAPRVASDGRNFLVAYGTSTARGRVDAVSVAWADGAVGTVQKVYDSNIDTRVDGLAFSGGQYLALFGEYRVRGARLDGEGRLLAPVFELHERSRDGDVLPRPSGFYVAWRDRRAGETQHALRGTAIAPDGTLASVDGDLLAGDISPRSTVRFGVGPSAKAFLFYDREEDGLPSPASRVRRRTLTFETSSQPPPGEPPPGGQPSGENPRGNGTPDPVAGGPVGETGTGCSFASSPPPRSLWPVGLLLACIALARRRAR</sequence>
<feature type="compositionally biased region" description="Pro residues" evidence="1">
    <location>
        <begin position="753"/>
        <end position="763"/>
    </location>
</feature>
<gene>
    <name evidence="3" type="ORF">LVJ94_19935</name>
</gene>
<reference evidence="3" key="1">
    <citation type="submission" date="2021-12" db="EMBL/GenBank/DDBJ databases">
        <title>Discovery of the Pendulisporaceae a myxobacterial family with distinct sporulation behavior and unique specialized metabolism.</title>
        <authorList>
            <person name="Garcia R."/>
            <person name="Popoff A."/>
            <person name="Bader C.D."/>
            <person name="Loehr J."/>
            <person name="Walesch S."/>
            <person name="Walt C."/>
            <person name="Boldt J."/>
            <person name="Bunk B."/>
            <person name="Haeckl F.J.F.P.J."/>
            <person name="Gunesch A.P."/>
            <person name="Birkelbach J."/>
            <person name="Nuebel U."/>
            <person name="Pietschmann T."/>
            <person name="Bach T."/>
            <person name="Mueller R."/>
        </authorList>
    </citation>
    <scope>NUCLEOTIDE SEQUENCE</scope>
    <source>
        <strain evidence="3">MSr11367</strain>
    </source>
</reference>
<organism evidence="3 4">
    <name type="scientific">Pendulispora rubella</name>
    <dbReference type="NCBI Taxonomy" id="2741070"/>
    <lineage>
        <taxon>Bacteria</taxon>
        <taxon>Pseudomonadati</taxon>
        <taxon>Myxococcota</taxon>
        <taxon>Myxococcia</taxon>
        <taxon>Myxococcales</taxon>
        <taxon>Sorangiineae</taxon>
        <taxon>Pendulisporaceae</taxon>
        <taxon>Pendulispora</taxon>
    </lineage>
</organism>
<proteinExistence type="predicted"/>
<evidence type="ECO:0000256" key="1">
    <source>
        <dbReference type="SAM" id="MobiDB-lite"/>
    </source>
</evidence>
<keyword evidence="2" id="KW-0732">Signal</keyword>
<evidence type="ECO:0008006" key="5">
    <source>
        <dbReference type="Google" id="ProtNLM"/>
    </source>
</evidence>
<evidence type="ECO:0000313" key="4">
    <source>
        <dbReference type="Proteomes" id="UP001374803"/>
    </source>
</evidence>
<dbReference type="EMBL" id="CP089983">
    <property type="protein sequence ID" value="WXB09488.1"/>
    <property type="molecule type" value="Genomic_DNA"/>
</dbReference>
<dbReference type="RefSeq" id="WP_394839162.1">
    <property type="nucleotide sequence ID" value="NZ_CP089929.1"/>
</dbReference>
<feature type="chain" id="PRO_5047511250" description="MYXO-CTERM domain-containing protein" evidence="2">
    <location>
        <begin position="21"/>
        <end position="820"/>
    </location>
</feature>
<keyword evidence="4" id="KW-1185">Reference proteome</keyword>
<evidence type="ECO:0000256" key="2">
    <source>
        <dbReference type="SAM" id="SignalP"/>
    </source>
</evidence>
<protein>
    <recommendedName>
        <fullName evidence="5">MYXO-CTERM domain-containing protein</fullName>
    </recommendedName>
</protein>
<accession>A0ABZ2LEX2</accession>
<evidence type="ECO:0000313" key="3">
    <source>
        <dbReference type="EMBL" id="WXB09488.1"/>
    </source>
</evidence>
<feature type="region of interest" description="Disordered" evidence="1">
    <location>
        <begin position="735"/>
        <end position="803"/>
    </location>
</feature>